<evidence type="ECO:0000313" key="1">
    <source>
        <dbReference type="EMBL" id="SHK30823.1"/>
    </source>
</evidence>
<reference evidence="2" key="1">
    <citation type="submission" date="2016-11" db="EMBL/GenBank/DDBJ databases">
        <authorList>
            <person name="Varghese N."/>
            <person name="Submissions S."/>
        </authorList>
    </citation>
    <scope>NUCLEOTIDE SEQUENCE [LARGE SCALE GENOMIC DNA]</scope>
    <source>
        <strain evidence="2">DSM 26134</strain>
    </source>
</reference>
<gene>
    <name evidence="1" type="ORF">SAMN04488028_104141</name>
</gene>
<proteinExistence type="predicted"/>
<sequence>MSISWYYLGTKCYYSLFRPIMVNIKLTINYLNKEIFYNFGG</sequence>
<accession>A0A1M6REI2</accession>
<dbReference type="Proteomes" id="UP000184474">
    <property type="component" value="Unassembled WGS sequence"/>
</dbReference>
<dbReference type="AlphaFoldDB" id="A0A1M6REI2"/>
<evidence type="ECO:0000313" key="2">
    <source>
        <dbReference type="Proteomes" id="UP000184474"/>
    </source>
</evidence>
<protein>
    <submittedName>
        <fullName evidence="1">Uncharacterized protein</fullName>
    </submittedName>
</protein>
<dbReference type="STRING" id="156994.SAMN04488028_104141"/>
<name>A0A1M6REI2_REIAG</name>
<organism evidence="1 2">
    <name type="scientific">Reichenbachiella agariperforans</name>
    <dbReference type="NCBI Taxonomy" id="156994"/>
    <lineage>
        <taxon>Bacteria</taxon>
        <taxon>Pseudomonadati</taxon>
        <taxon>Bacteroidota</taxon>
        <taxon>Cytophagia</taxon>
        <taxon>Cytophagales</taxon>
        <taxon>Reichenbachiellaceae</taxon>
        <taxon>Reichenbachiella</taxon>
    </lineage>
</organism>
<keyword evidence="2" id="KW-1185">Reference proteome</keyword>
<dbReference type="EMBL" id="FRAA01000004">
    <property type="protein sequence ID" value="SHK30823.1"/>
    <property type="molecule type" value="Genomic_DNA"/>
</dbReference>